<dbReference type="Proteomes" id="UP000275408">
    <property type="component" value="Unassembled WGS sequence"/>
</dbReference>
<evidence type="ECO:0000313" key="8">
    <source>
        <dbReference type="EMBL" id="RMX54865.1"/>
    </source>
</evidence>
<dbReference type="PANTHER" id="PTHR16172">
    <property type="entry name" value="MAJOR FACILITATOR SUPERFAMILY DOMAIN-CONTAINING PROTEIN 6-LIKE"/>
    <property type="match status" value="1"/>
</dbReference>
<feature type="transmembrane region" description="Helical" evidence="6">
    <location>
        <begin position="464"/>
        <end position="482"/>
    </location>
</feature>
<evidence type="ECO:0000256" key="1">
    <source>
        <dbReference type="ARBA" id="ARBA00004141"/>
    </source>
</evidence>
<feature type="transmembrane region" description="Helical" evidence="6">
    <location>
        <begin position="436"/>
        <end position="458"/>
    </location>
</feature>
<evidence type="ECO:0000256" key="2">
    <source>
        <dbReference type="ARBA" id="ARBA00005241"/>
    </source>
</evidence>
<feature type="transmembrane region" description="Helical" evidence="6">
    <location>
        <begin position="263"/>
        <end position="289"/>
    </location>
</feature>
<dbReference type="InterPro" id="IPR024989">
    <property type="entry name" value="MFS_assoc_dom"/>
</dbReference>
<evidence type="ECO:0000259" key="7">
    <source>
        <dbReference type="PROSITE" id="PS50850"/>
    </source>
</evidence>
<comment type="similarity">
    <text evidence="2">Belongs to the major facilitator superfamily. MFSD6 family.</text>
</comment>
<evidence type="ECO:0000313" key="9">
    <source>
        <dbReference type="Proteomes" id="UP000275408"/>
    </source>
</evidence>
<accession>A0A3M6UMJ8</accession>
<organism evidence="8 9">
    <name type="scientific">Pocillopora damicornis</name>
    <name type="common">Cauliflower coral</name>
    <name type="synonym">Millepora damicornis</name>
    <dbReference type="NCBI Taxonomy" id="46731"/>
    <lineage>
        <taxon>Eukaryota</taxon>
        <taxon>Metazoa</taxon>
        <taxon>Cnidaria</taxon>
        <taxon>Anthozoa</taxon>
        <taxon>Hexacorallia</taxon>
        <taxon>Scleractinia</taxon>
        <taxon>Astrocoeniina</taxon>
        <taxon>Pocilloporidae</taxon>
        <taxon>Pocillopora</taxon>
    </lineage>
</organism>
<dbReference type="AlphaFoldDB" id="A0A3M6UMJ8"/>
<comment type="caution">
    <text evidence="8">The sequence shown here is derived from an EMBL/GenBank/DDBJ whole genome shotgun (WGS) entry which is preliminary data.</text>
</comment>
<keyword evidence="5 6" id="KW-0472">Membrane</keyword>
<proteinExistence type="inferred from homology"/>
<protein>
    <recommendedName>
        <fullName evidence="7">Major facilitator superfamily (MFS) profile domain-containing protein</fullName>
    </recommendedName>
</protein>
<dbReference type="Pfam" id="PF12832">
    <property type="entry name" value="MFS_1_like"/>
    <property type="match status" value="1"/>
</dbReference>
<keyword evidence="4 6" id="KW-1133">Transmembrane helix</keyword>
<dbReference type="GO" id="GO:0022857">
    <property type="term" value="F:transmembrane transporter activity"/>
    <property type="evidence" value="ECO:0007669"/>
    <property type="project" value="InterPro"/>
</dbReference>
<dbReference type="SUPFAM" id="SSF103473">
    <property type="entry name" value="MFS general substrate transporter"/>
    <property type="match status" value="1"/>
</dbReference>
<dbReference type="GO" id="GO:0016020">
    <property type="term" value="C:membrane"/>
    <property type="evidence" value="ECO:0007669"/>
    <property type="project" value="UniProtKB-SubCell"/>
</dbReference>
<sequence>MATGGGQIINGKIQAVEEETQYGNRARIFRINKDLLVLKLYYFFAFSAKACIQPFFPVFLRHVGLSAEQTGYVIGLQPLANFIGAPIAGALADKYRKHRVAMLIMCIVSSALRFSLVFLRPNEELNAAKNFCNNSSFSNITGKERTVLKKNYSMIPENYSSPLVDKNCTDDFVGNTTDIVKTTASRDNYNMFVLISVLSFVWSLFDGSNSMADAATVKYLTDIGRGGDYGKQRLWGAVGWGSIAVLSGLTIDQSSQNSNQSQFFIAFCGFLLFSIAAFVTVFKLPLEYLGGESKPKIFQNVFIILSDCRIVTFLVGILIMGACFSTIGAFLFWFIQDMNGSHLLMGLTLCMTCVSEVPIMFFSGKLIKCIGHHGVLYLTFVCYTIRYVLYSFLHNAWYVLAVEPLHGVTFGAMWAATTSYGGLISPEGMRATVMGLVMATHFGLGKLIAGFGGGAMYSSYGPRILFRSLAVTSAITCLLFALSQRLIKRKSQVHYSNFHNDSQNDSTWDAEMKEINLDSGDEL</sequence>
<feature type="transmembrane region" description="Helical" evidence="6">
    <location>
        <begin position="72"/>
        <end position="93"/>
    </location>
</feature>
<keyword evidence="9" id="KW-1185">Reference proteome</keyword>
<dbReference type="InterPro" id="IPR020846">
    <property type="entry name" value="MFS_dom"/>
</dbReference>
<feature type="transmembrane region" description="Helical" evidence="6">
    <location>
        <begin position="234"/>
        <end position="251"/>
    </location>
</feature>
<dbReference type="InterPro" id="IPR051717">
    <property type="entry name" value="MFS_MFSD6"/>
</dbReference>
<feature type="transmembrane region" description="Helical" evidence="6">
    <location>
        <begin position="189"/>
        <end position="205"/>
    </location>
</feature>
<feature type="transmembrane region" description="Helical" evidence="6">
    <location>
        <begin position="374"/>
        <end position="393"/>
    </location>
</feature>
<feature type="domain" description="Major facilitator superfamily (MFS) profile" evidence="7">
    <location>
        <begin position="309"/>
        <end position="523"/>
    </location>
</feature>
<dbReference type="EMBL" id="RCHS01001178">
    <property type="protein sequence ID" value="RMX54865.1"/>
    <property type="molecule type" value="Genomic_DNA"/>
</dbReference>
<feature type="transmembrane region" description="Helical" evidence="6">
    <location>
        <begin position="40"/>
        <end position="60"/>
    </location>
</feature>
<comment type="subcellular location">
    <subcellularLocation>
        <location evidence="1">Membrane</location>
        <topology evidence="1">Multi-pass membrane protein</topology>
    </subcellularLocation>
</comment>
<dbReference type="OMA" id="WFGARRT"/>
<feature type="transmembrane region" description="Helical" evidence="6">
    <location>
        <begin position="310"/>
        <end position="335"/>
    </location>
</feature>
<feature type="transmembrane region" description="Helical" evidence="6">
    <location>
        <begin position="341"/>
        <end position="362"/>
    </location>
</feature>
<dbReference type="InterPro" id="IPR036259">
    <property type="entry name" value="MFS_trans_sf"/>
</dbReference>
<name>A0A3M6UMJ8_POCDA</name>
<evidence type="ECO:0000256" key="6">
    <source>
        <dbReference type="SAM" id="Phobius"/>
    </source>
</evidence>
<dbReference type="Gene3D" id="1.20.1250.20">
    <property type="entry name" value="MFS general substrate transporter like domains"/>
    <property type="match status" value="2"/>
</dbReference>
<feature type="transmembrane region" description="Helical" evidence="6">
    <location>
        <begin position="405"/>
        <end position="424"/>
    </location>
</feature>
<dbReference type="PANTHER" id="PTHR16172:SF41">
    <property type="entry name" value="MAJOR FACILITATOR SUPERFAMILY DOMAIN-CONTAINING PROTEIN 6-LIKE"/>
    <property type="match status" value="1"/>
</dbReference>
<evidence type="ECO:0000256" key="4">
    <source>
        <dbReference type="ARBA" id="ARBA00022989"/>
    </source>
</evidence>
<dbReference type="STRING" id="46731.A0A3M6UMJ8"/>
<evidence type="ECO:0000256" key="5">
    <source>
        <dbReference type="ARBA" id="ARBA00023136"/>
    </source>
</evidence>
<keyword evidence="3 6" id="KW-0812">Transmembrane</keyword>
<dbReference type="PROSITE" id="PS50850">
    <property type="entry name" value="MFS"/>
    <property type="match status" value="1"/>
</dbReference>
<evidence type="ECO:0000256" key="3">
    <source>
        <dbReference type="ARBA" id="ARBA00022692"/>
    </source>
</evidence>
<reference evidence="8 9" key="1">
    <citation type="journal article" date="2018" name="Sci. Rep.">
        <title>Comparative analysis of the Pocillopora damicornis genome highlights role of immune system in coral evolution.</title>
        <authorList>
            <person name="Cunning R."/>
            <person name="Bay R.A."/>
            <person name="Gillette P."/>
            <person name="Baker A.C."/>
            <person name="Traylor-Knowles N."/>
        </authorList>
    </citation>
    <scope>NUCLEOTIDE SEQUENCE [LARGE SCALE GENOMIC DNA]</scope>
    <source>
        <strain evidence="8">RSMAS</strain>
        <tissue evidence="8">Whole animal</tissue>
    </source>
</reference>
<gene>
    <name evidence="8" type="ORF">pdam_00011161</name>
</gene>
<dbReference type="CDD" id="cd17335">
    <property type="entry name" value="MFS_MFSD6"/>
    <property type="match status" value="1"/>
</dbReference>
<dbReference type="OrthoDB" id="515887at2759"/>